<accession>A0A6H5GSZ9</accession>
<evidence type="ECO:0000313" key="2">
    <source>
        <dbReference type="EMBL" id="CAB0007471.1"/>
    </source>
</evidence>
<proteinExistence type="predicted"/>
<dbReference type="EMBL" id="CADCXU010019095">
    <property type="protein sequence ID" value="CAB0007471.1"/>
    <property type="molecule type" value="Genomic_DNA"/>
</dbReference>
<name>A0A6H5GSZ9_9HEMI</name>
<protein>
    <submittedName>
        <fullName evidence="2">Uncharacterized protein</fullName>
    </submittedName>
</protein>
<sequence length="94" mass="10956">QTGTNCKGLYQKARRSLAGATGPEKEHERHCGTCEHHTNQRSTQILAVFLRLLHVRRRGRSRRKTISIPTAHRLFRYRNGSLHLQLHRDTSQVY</sequence>
<evidence type="ECO:0000313" key="4">
    <source>
        <dbReference type="Proteomes" id="UP000479000"/>
    </source>
</evidence>
<keyword evidence="4" id="KW-1185">Reference proteome</keyword>
<gene>
    <name evidence="2" type="ORF">NTEN_LOCUS12751</name>
    <name evidence="3" type="ORF">NTEN_LOCUS12754</name>
</gene>
<dbReference type="AlphaFoldDB" id="A0A6H5GSZ9"/>
<evidence type="ECO:0000313" key="3">
    <source>
        <dbReference type="EMBL" id="CAB0007474.1"/>
    </source>
</evidence>
<dbReference type="Proteomes" id="UP000479000">
    <property type="component" value="Unassembled WGS sequence"/>
</dbReference>
<feature type="region of interest" description="Disordered" evidence="1">
    <location>
        <begin position="1"/>
        <end position="29"/>
    </location>
</feature>
<evidence type="ECO:0000256" key="1">
    <source>
        <dbReference type="SAM" id="MobiDB-lite"/>
    </source>
</evidence>
<reference evidence="2 4" key="1">
    <citation type="submission" date="2020-02" db="EMBL/GenBank/DDBJ databases">
        <authorList>
            <person name="Ferguson B K."/>
        </authorList>
    </citation>
    <scope>NUCLEOTIDE SEQUENCE [LARGE SCALE GENOMIC DNA]</scope>
</reference>
<feature type="non-terminal residue" evidence="2">
    <location>
        <position position="1"/>
    </location>
</feature>
<dbReference type="EMBL" id="CADCXU010019098">
    <property type="protein sequence ID" value="CAB0007474.1"/>
    <property type="molecule type" value="Genomic_DNA"/>
</dbReference>
<organism evidence="2 4">
    <name type="scientific">Nesidiocoris tenuis</name>
    <dbReference type="NCBI Taxonomy" id="355587"/>
    <lineage>
        <taxon>Eukaryota</taxon>
        <taxon>Metazoa</taxon>
        <taxon>Ecdysozoa</taxon>
        <taxon>Arthropoda</taxon>
        <taxon>Hexapoda</taxon>
        <taxon>Insecta</taxon>
        <taxon>Pterygota</taxon>
        <taxon>Neoptera</taxon>
        <taxon>Paraneoptera</taxon>
        <taxon>Hemiptera</taxon>
        <taxon>Heteroptera</taxon>
        <taxon>Panheteroptera</taxon>
        <taxon>Cimicomorpha</taxon>
        <taxon>Miridae</taxon>
        <taxon>Dicyphina</taxon>
        <taxon>Nesidiocoris</taxon>
    </lineage>
</organism>